<protein>
    <submittedName>
        <fullName evidence="2">Uncharacterized protein</fullName>
    </submittedName>
</protein>
<feature type="compositionally biased region" description="Polar residues" evidence="1">
    <location>
        <begin position="131"/>
        <end position="143"/>
    </location>
</feature>
<organism evidence="2 3">
    <name type="scientific">Pleurostoma richardsiae</name>
    <dbReference type="NCBI Taxonomy" id="41990"/>
    <lineage>
        <taxon>Eukaryota</taxon>
        <taxon>Fungi</taxon>
        <taxon>Dikarya</taxon>
        <taxon>Ascomycota</taxon>
        <taxon>Pezizomycotina</taxon>
        <taxon>Sordariomycetes</taxon>
        <taxon>Sordariomycetidae</taxon>
        <taxon>Calosphaeriales</taxon>
        <taxon>Pleurostomataceae</taxon>
        <taxon>Pleurostoma</taxon>
    </lineage>
</organism>
<accession>A0AA38VJQ1</accession>
<feature type="compositionally biased region" description="Acidic residues" evidence="1">
    <location>
        <begin position="239"/>
        <end position="252"/>
    </location>
</feature>
<gene>
    <name evidence="2" type="ORF">NKR23_g9705</name>
</gene>
<feature type="compositionally biased region" description="Basic residues" evidence="1">
    <location>
        <begin position="388"/>
        <end position="399"/>
    </location>
</feature>
<proteinExistence type="predicted"/>
<feature type="region of interest" description="Disordered" evidence="1">
    <location>
        <begin position="213"/>
        <end position="267"/>
    </location>
</feature>
<dbReference type="Proteomes" id="UP001174694">
    <property type="component" value="Unassembled WGS sequence"/>
</dbReference>
<feature type="region of interest" description="Disordered" evidence="1">
    <location>
        <begin position="300"/>
        <end position="399"/>
    </location>
</feature>
<evidence type="ECO:0000256" key="1">
    <source>
        <dbReference type="SAM" id="MobiDB-lite"/>
    </source>
</evidence>
<evidence type="ECO:0000313" key="2">
    <source>
        <dbReference type="EMBL" id="KAJ9136639.1"/>
    </source>
</evidence>
<feature type="compositionally biased region" description="Polar residues" evidence="1">
    <location>
        <begin position="172"/>
        <end position="189"/>
    </location>
</feature>
<name>A0AA38VJQ1_9PEZI</name>
<evidence type="ECO:0000313" key="3">
    <source>
        <dbReference type="Proteomes" id="UP001174694"/>
    </source>
</evidence>
<keyword evidence="3" id="KW-1185">Reference proteome</keyword>
<reference evidence="2" key="1">
    <citation type="submission" date="2022-07" db="EMBL/GenBank/DDBJ databases">
        <title>Fungi with potential for degradation of polypropylene.</title>
        <authorList>
            <person name="Gostincar C."/>
        </authorList>
    </citation>
    <scope>NUCLEOTIDE SEQUENCE</scope>
    <source>
        <strain evidence="2">EXF-13308</strain>
    </source>
</reference>
<dbReference type="AlphaFoldDB" id="A0AA38VJQ1"/>
<feature type="region of interest" description="Disordered" evidence="1">
    <location>
        <begin position="126"/>
        <end position="200"/>
    </location>
</feature>
<comment type="caution">
    <text evidence="2">The sequence shown here is derived from an EMBL/GenBank/DDBJ whole genome shotgun (WGS) entry which is preliminary data.</text>
</comment>
<sequence length="399" mass="45334">MDDLGWSWPYWKFGLKKDALFTTLHDQYNTFPSAIQDPEAFHHDVFEISSAASSDDEFYRLLDERKSQRLRELNESLTDASLEIISNPSLIGTAQWQHAVQLFRTKSLDSLVRYFASYLPESHPWHRDASGSVSDAESNVDSVTHSHHDSPSFFDDDADDKPVMLTHEPLPISTSISTQLPPSPRSMTMRSDESGACSPVDCDEEHEYINALTPPRTLSFSESEPDHLADMKFSAPSLPDDEEDLSQSDDADSPATSVSDLEEIEASQEKDVVISEVYDDEIIRHEYLNITKLRVDLMEAETPTPKPEPPSAPATSFFNTHPCSVRGRSLSPSRSHPHYSHAPYHHDCRRVQRSLRRRDYSPDVGRRRRSPVEPASRVHKALPDSSRLRSRGRRHVDER</sequence>
<dbReference type="EMBL" id="JANBVO010000039">
    <property type="protein sequence ID" value="KAJ9136639.1"/>
    <property type="molecule type" value="Genomic_DNA"/>
</dbReference>